<protein>
    <recommendedName>
        <fullName evidence="5">Lipoprotein</fullName>
    </recommendedName>
</protein>
<proteinExistence type="predicted"/>
<evidence type="ECO:0000313" key="3">
    <source>
        <dbReference type="EMBL" id="MCU6706126.1"/>
    </source>
</evidence>
<feature type="compositionally biased region" description="Basic and acidic residues" evidence="1">
    <location>
        <begin position="46"/>
        <end position="64"/>
    </location>
</feature>
<keyword evidence="2" id="KW-0732">Signal</keyword>
<name>A0AAE3LMV6_9FIRM</name>
<dbReference type="AlphaFoldDB" id="A0AAE3LMV6"/>
<dbReference type="Proteomes" id="UP001208131">
    <property type="component" value="Unassembled WGS sequence"/>
</dbReference>
<accession>A0AAE3LMV6</accession>
<feature type="region of interest" description="Disordered" evidence="1">
    <location>
        <begin position="23"/>
        <end position="65"/>
    </location>
</feature>
<evidence type="ECO:0000313" key="4">
    <source>
        <dbReference type="Proteomes" id="UP001208131"/>
    </source>
</evidence>
<evidence type="ECO:0008006" key="5">
    <source>
        <dbReference type="Google" id="ProtNLM"/>
    </source>
</evidence>
<feature type="signal peptide" evidence="2">
    <location>
        <begin position="1"/>
        <end position="19"/>
    </location>
</feature>
<sequence length="302" mass="32574">MDIKKICAALCACVVCLCAAGCSKDSKDSSSATESKANVSTADNADSAKSEDSKGDESDADSKVLNEQGELITKTAAIFDGDYTLKTTCTEADGSKQEVVRAKKGGNIYLKVTSDIGTSGFIYVDGAGYDYDNVTGVYHKSDVTELDGVLESIVKQNLPRTYGHINSDEADDFDIEEYTYTGDTYITAIDLYFDKSDGSLKKYTQTFTIEGSDDTVSEYTVDELSGEADDSLFDVSQATSLVDFDSMSEDQRLGYCQGILNKAGVTTDDLSAGGYQTDDLKTISYDSFVSLVYTYGYKSAQQ</sequence>
<reference evidence="3 4" key="1">
    <citation type="journal article" date="2021" name="ISME Commun">
        <title>Automated analysis of genomic sequences facilitates high-throughput and comprehensive description of bacteria.</title>
        <authorList>
            <person name="Hitch T.C.A."/>
        </authorList>
    </citation>
    <scope>NUCLEOTIDE SEQUENCE [LARGE SCALE GENOMIC DNA]</scope>
    <source>
        <strain evidence="3 4">Sanger_31</strain>
    </source>
</reference>
<dbReference type="EMBL" id="JAOQJZ010000009">
    <property type="protein sequence ID" value="MCU6706126.1"/>
    <property type="molecule type" value="Genomic_DNA"/>
</dbReference>
<keyword evidence="4" id="KW-1185">Reference proteome</keyword>
<feature type="chain" id="PRO_5042204215" description="Lipoprotein" evidence="2">
    <location>
        <begin position="20"/>
        <end position="302"/>
    </location>
</feature>
<dbReference type="RefSeq" id="WP_267301298.1">
    <property type="nucleotide sequence ID" value="NZ_JAOQJZ010000009.1"/>
</dbReference>
<evidence type="ECO:0000256" key="2">
    <source>
        <dbReference type="SAM" id="SignalP"/>
    </source>
</evidence>
<gene>
    <name evidence="3" type="ORF">OCV57_09345</name>
</gene>
<evidence type="ECO:0000256" key="1">
    <source>
        <dbReference type="SAM" id="MobiDB-lite"/>
    </source>
</evidence>
<comment type="caution">
    <text evidence="3">The sequence shown here is derived from an EMBL/GenBank/DDBJ whole genome shotgun (WGS) entry which is preliminary data.</text>
</comment>
<feature type="compositionally biased region" description="Polar residues" evidence="1">
    <location>
        <begin position="29"/>
        <end position="44"/>
    </location>
</feature>
<organism evidence="3 4">
    <name type="scientific">Hominimerdicola aceti</name>
    <dbReference type="NCBI Taxonomy" id="2981726"/>
    <lineage>
        <taxon>Bacteria</taxon>
        <taxon>Bacillati</taxon>
        <taxon>Bacillota</taxon>
        <taxon>Clostridia</taxon>
        <taxon>Eubacteriales</taxon>
        <taxon>Oscillospiraceae</taxon>
        <taxon>Hominimerdicola</taxon>
    </lineage>
</organism>